<organism evidence="1 2">
    <name type="scientific">Pedobacter insulae</name>
    <dbReference type="NCBI Taxonomy" id="414048"/>
    <lineage>
        <taxon>Bacteria</taxon>
        <taxon>Pseudomonadati</taxon>
        <taxon>Bacteroidota</taxon>
        <taxon>Sphingobacteriia</taxon>
        <taxon>Sphingobacteriales</taxon>
        <taxon>Sphingobacteriaceae</taxon>
        <taxon>Pedobacter</taxon>
    </lineage>
</organism>
<accession>A0A1I2ZGY5</accession>
<dbReference type="Proteomes" id="UP000199666">
    <property type="component" value="Unassembled WGS sequence"/>
</dbReference>
<dbReference type="RefSeq" id="WP_090996356.1">
    <property type="nucleotide sequence ID" value="NZ_FOPP01000010.1"/>
</dbReference>
<evidence type="ECO:0000313" key="2">
    <source>
        <dbReference type="Proteomes" id="UP000199666"/>
    </source>
</evidence>
<dbReference type="OrthoDB" id="9809727at2"/>
<keyword evidence="2" id="KW-1185">Reference proteome</keyword>
<dbReference type="AlphaFoldDB" id="A0A1I2ZGY5"/>
<dbReference type="EMBL" id="FOPP01000010">
    <property type="protein sequence ID" value="SFH37112.1"/>
    <property type="molecule type" value="Genomic_DNA"/>
</dbReference>
<gene>
    <name evidence="1" type="ORF">SAMN04489864_11024</name>
</gene>
<protein>
    <submittedName>
        <fullName evidence="1">Uncharacterized protein</fullName>
    </submittedName>
</protein>
<sequence length="373" mass="42290">MLKILPVKLLAVCLLFTLPLKLLAQNIQINLSPSLSNTFGSADIWNASIINPMQSPLSVKLKATVNAGSGAALFEAVSAPLTLNEPVVTLNHQNVQTQSINYFNPKVRESDEKSRSFPTGEYMYCLFIIDALTGEVKAQECMPVSIKVLTPPILIYPGNKESVQEKNPLLTWLFPGPISNPDEVKYTLTLVELYPDQSAFDGMLRNRPLIYEKGISQTSLQYPFNAPELKFGKNYAWQVEAVSVNGASYGLTEIWEFNLQPDSLKEADVFPDQSYVDIKNSAAYQVYYAKGTLKIKHTQRKYPQTLRYAIYTEDGAPVYTKGILQALAKDNWFEIDLEKEQHLKHKQKYRFELGSGEELYKVYFYYINPLRLK</sequence>
<dbReference type="InterPro" id="IPR013783">
    <property type="entry name" value="Ig-like_fold"/>
</dbReference>
<proteinExistence type="predicted"/>
<evidence type="ECO:0000313" key="1">
    <source>
        <dbReference type="EMBL" id="SFH37112.1"/>
    </source>
</evidence>
<dbReference type="Gene3D" id="2.60.40.10">
    <property type="entry name" value="Immunoglobulins"/>
    <property type="match status" value="1"/>
</dbReference>
<name>A0A1I2ZGY5_9SPHI</name>
<reference evidence="1 2" key="1">
    <citation type="submission" date="2016-10" db="EMBL/GenBank/DDBJ databases">
        <authorList>
            <person name="de Groot N.N."/>
        </authorList>
    </citation>
    <scope>NUCLEOTIDE SEQUENCE [LARGE SCALE GENOMIC DNA]</scope>
    <source>
        <strain evidence="1 2">DSM 18684</strain>
    </source>
</reference>
<dbReference type="STRING" id="414048.SAMN04489864_11024"/>